<evidence type="ECO:0000313" key="1">
    <source>
        <dbReference type="EMBL" id="OAI20579.1"/>
    </source>
</evidence>
<evidence type="ECO:0000313" key="2">
    <source>
        <dbReference type="Proteomes" id="UP000077857"/>
    </source>
</evidence>
<organism evidence="1 2">
    <name type="scientific">Methylomonas koyamae</name>
    <dbReference type="NCBI Taxonomy" id="702114"/>
    <lineage>
        <taxon>Bacteria</taxon>
        <taxon>Pseudomonadati</taxon>
        <taxon>Pseudomonadota</taxon>
        <taxon>Gammaproteobacteria</taxon>
        <taxon>Methylococcales</taxon>
        <taxon>Methylococcaceae</taxon>
        <taxon>Methylomonas</taxon>
    </lineage>
</organism>
<dbReference type="AlphaFoldDB" id="A0A177NTM5"/>
<protein>
    <submittedName>
        <fullName evidence="1">Uncharacterized protein</fullName>
    </submittedName>
</protein>
<proteinExistence type="predicted"/>
<dbReference type="EMBL" id="LUUJ01000022">
    <property type="protein sequence ID" value="OAI20579.1"/>
    <property type="molecule type" value="Genomic_DNA"/>
</dbReference>
<accession>A0A177NTM5</accession>
<gene>
    <name evidence="1" type="ORF">A1507_04915</name>
</gene>
<comment type="caution">
    <text evidence="1">The sequence shown here is derived from an EMBL/GenBank/DDBJ whole genome shotgun (WGS) entry which is preliminary data.</text>
</comment>
<reference evidence="1 2" key="1">
    <citation type="submission" date="2016-03" db="EMBL/GenBank/DDBJ databases">
        <authorList>
            <person name="Ploux O."/>
        </authorList>
    </citation>
    <scope>NUCLEOTIDE SEQUENCE [LARGE SCALE GENOMIC DNA]</scope>
    <source>
        <strain evidence="1 2">R-45378</strain>
    </source>
</reference>
<sequence>MSGQHAKAVLEYGLPEEQLPMLTVHLIAKEVCAEYGLGAVNKSDQVDRAQLLTLIGARQNRIQ</sequence>
<name>A0A177NTM5_9GAMM</name>
<dbReference type="Proteomes" id="UP000077857">
    <property type="component" value="Unassembled WGS sequence"/>
</dbReference>